<dbReference type="CDD" id="cd11386">
    <property type="entry name" value="MCP_signal"/>
    <property type="match status" value="1"/>
</dbReference>
<dbReference type="InterPro" id="IPR013655">
    <property type="entry name" value="PAS_fold_3"/>
</dbReference>
<keyword evidence="2" id="KW-0807">Transducer</keyword>
<dbReference type="PROSITE" id="PS50112">
    <property type="entry name" value="PAS"/>
    <property type="match status" value="1"/>
</dbReference>
<dbReference type="RefSeq" id="WP_322467572.1">
    <property type="nucleotide sequence ID" value="NZ_JAXOJX010000055.1"/>
</dbReference>
<organism evidence="6 7">
    <name type="scientific">Azohydromonas lata</name>
    <dbReference type="NCBI Taxonomy" id="45677"/>
    <lineage>
        <taxon>Bacteria</taxon>
        <taxon>Pseudomonadati</taxon>
        <taxon>Pseudomonadota</taxon>
        <taxon>Betaproteobacteria</taxon>
        <taxon>Burkholderiales</taxon>
        <taxon>Sphaerotilaceae</taxon>
        <taxon>Azohydromonas</taxon>
    </lineage>
</organism>
<feature type="domain" description="PAS" evidence="4">
    <location>
        <begin position="25"/>
        <end position="60"/>
    </location>
</feature>
<proteinExistence type="inferred from homology"/>
<dbReference type="InterPro" id="IPR004089">
    <property type="entry name" value="MCPsignal_dom"/>
</dbReference>
<gene>
    <name evidence="6" type="ORF">SM757_25650</name>
</gene>
<dbReference type="Proteomes" id="UP001293718">
    <property type="component" value="Unassembled WGS sequence"/>
</dbReference>
<comment type="similarity">
    <text evidence="1">Belongs to the methyl-accepting chemotaxis (MCP) protein family.</text>
</comment>
<dbReference type="Pfam" id="PF00015">
    <property type="entry name" value="MCPsignal"/>
    <property type="match status" value="1"/>
</dbReference>
<evidence type="ECO:0000259" key="4">
    <source>
        <dbReference type="PROSITE" id="PS50112"/>
    </source>
</evidence>
<evidence type="ECO:0000256" key="1">
    <source>
        <dbReference type="ARBA" id="ARBA00029447"/>
    </source>
</evidence>
<evidence type="ECO:0000256" key="2">
    <source>
        <dbReference type="PROSITE-ProRule" id="PRU00284"/>
    </source>
</evidence>
<dbReference type="PROSITE" id="PS50885">
    <property type="entry name" value="HAMP"/>
    <property type="match status" value="1"/>
</dbReference>
<keyword evidence="7" id="KW-1185">Reference proteome</keyword>
<dbReference type="InterPro" id="IPR001610">
    <property type="entry name" value="PAC"/>
</dbReference>
<dbReference type="SUPFAM" id="SSF58104">
    <property type="entry name" value="Methyl-accepting chemotaxis protein (MCP) signaling domain"/>
    <property type="match status" value="1"/>
</dbReference>
<dbReference type="Gene3D" id="1.10.287.950">
    <property type="entry name" value="Methyl-accepting chemotaxis protein"/>
    <property type="match status" value="1"/>
</dbReference>
<dbReference type="EMBL" id="JAXOJX010000055">
    <property type="protein sequence ID" value="MDZ5459973.1"/>
    <property type="molecule type" value="Genomic_DNA"/>
</dbReference>
<dbReference type="InterPro" id="IPR051310">
    <property type="entry name" value="MCP_chemotaxis"/>
</dbReference>
<accession>A0ABU5IM45</accession>
<dbReference type="InterPro" id="IPR003660">
    <property type="entry name" value="HAMP_dom"/>
</dbReference>
<dbReference type="Gene3D" id="3.30.450.20">
    <property type="entry name" value="PAS domain"/>
    <property type="match status" value="1"/>
</dbReference>
<comment type="caution">
    <text evidence="6">The sequence shown here is derived from an EMBL/GenBank/DDBJ whole genome shotgun (WGS) entry which is preliminary data.</text>
</comment>
<dbReference type="PROSITE" id="PS50111">
    <property type="entry name" value="CHEMOTAXIS_TRANSDUC_2"/>
    <property type="match status" value="1"/>
</dbReference>
<dbReference type="PANTHER" id="PTHR43531">
    <property type="entry name" value="PROTEIN ICFG"/>
    <property type="match status" value="1"/>
</dbReference>
<sequence>MKNSEFVTGQEFVLRQGMTLMSTTDATSRITYANSAFVEASGFDADELVGQPHNLVRHPDMPPAAFADMWATLKAGLSWTGMVKNRRKNGDHYWVVANATPMRRNGQLAGYMSVRTPATPAQAQAAQRLYDDMRAGRLKGRALHRGLLVRSGLTRALSFFQLASLRTRLALGAGVASAAVALPALAMASTLAQQLTVAGSWAAGLLLGGGLLWRQVATPVDAVLAHANEVASGETSPGPAMNRVDEIGLLMRAVNQAGLNLGALVDDVSVQVHAMASATGQIASGSQDLSGRTEQAASSLQQTAAAMEQIAQTVQNNATNSLEVRKHAESATEAATEGGQAMQRLVAQMDGIQRHGTRIADIAGLIDSIAFQTNILALNAAVEAARAGEQGRGFAVVASEVRALAQRSAGAAREVKALIEESTRDMDLGGRSARQAGQTIERIVQQVRQVSALVSDITDASEQQGCGVQQVHVAISQLDGATQQNAALVEQSTAAAGALNVQAARLAEAVGIFKDSR</sequence>
<evidence type="ECO:0000313" key="7">
    <source>
        <dbReference type="Proteomes" id="UP001293718"/>
    </source>
</evidence>
<evidence type="ECO:0000259" key="3">
    <source>
        <dbReference type="PROSITE" id="PS50111"/>
    </source>
</evidence>
<dbReference type="InterPro" id="IPR035965">
    <property type="entry name" value="PAS-like_dom_sf"/>
</dbReference>
<dbReference type="SMART" id="SM00086">
    <property type="entry name" value="PAC"/>
    <property type="match status" value="1"/>
</dbReference>
<evidence type="ECO:0000259" key="5">
    <source>
        <dbReference type="PROSITE" id="PS50885"/>
    </source>
</evidence>
<dbReference type="SMART" id="SM00283">
    <property type="entry name" value="MA"/>
    <property type="match status" value="1"/>
</dbReference>
<dbReference type="NCBIfam" id="TIGR00229">
    <property type="entry name" value="sensory_box"/>
    <property type="match status" value="1"/>
</dbReference>
<dbReference type="InterPro" id="IPR000014">
    <property type="entry name" value="PAS"/>
</dbReference>
<dbReference type="Pfam" id="PF08447">
    <property type="entry name" value="PAS_3"/>
    <property type="match status" value="1"/>
</dbReference>
<dbReference type="Pfam" id="PF00672">
    <property type="entry name" value="HAMP"/>
    <property type="match status" value="1"/>
</dbReference>
<dbReference type="CDD" id="cd00130">
    <property type="entry name" value="PAS"/>
    <property type="match status" value="1"/>
</dbReference>
<name>A0ABU5IM45_9BURK</name>
<protein>
    <submittedName>
        <fullName evidence="6">Methyl-accepting chemotaxis protein</fullName>
    </submittedName>
</protein>
<feature type="domain" description="Methyl-accepting transducer" evidence="3">
    <location>
        <begin position="271"/>
        <end position="500"/>
    </location>
</feature>
<reference evidence="6 7" key="1">
    <citation type="submission" date="2023-11" db="EMBL/GenBank/DDBJ databases">
        <title>Draft genome of Azohydromonas lata strain H1 (DSM1123), a polyhydroxyalkanoate producer.</title>
        <authorList>
            <person name="Traversa D."/>
            <person name="D'Addabbo P."/>
            <person name="Pazzani C."/>
            <person name="Manzari C."/>
            <person name="Chiara M."/>
            <person name="Scrascia M."/>
        </authorList>
    </citation>
    <scope>NUCLEOTIDE SEQUENCE [LARGE SCALE GENOMIC DNA]</scope>
    <source>
        <strain evidence="6 7">H1</strain>
    </source>
</reference>
<dbReference type="PANTHER" id="PTHR43531:SF7">
    <property type="entry name" value="AEROTAXIS RECEPTOR"/>
    <property type="match status" value="1"/>
</dbReference>
<feature type="domain" description="HAMP" evidence="5">
    <location>
        <begin position="214"/>
        <end position="266"/>
    </location>
</feature>
<evidence type="ECO:0000313" key="6">
    <source>
        <dbReference type="EMBL" id="MDZ5459973.1"/>
    </source>
</evidence>
<dbReference type="SMART" id="SM00304">
    <property type="entry name" value="HAMP"/>
    <property type="match status" value="1"/>
</dbReference>
<dbReference type="SUPFAM" id="SSF55785">
    <property type="entry name" value="PYP-like sensor domain (PAS domain)"/>
    <property type="match status" value="1"/>
</dbReference>